<dbReference type="AlphaFoldDB" id="A0A1I6BB35"/>
<evidence type="ECO:0000259" key="1">
    <source>
        <dbReference type="PROSITE" id="PS50011"/>
    </source>
</evidence>
<dbReference type="STRING" id="1002526.SAMN05216578_103350"/>
<protein>
    <submittedName>
        <fullName evidence="2">Lipopolysaccharide kinase (Kdo/WaaP) family protein</fullName>
    </submittedName>
</protein>
<reference evidence="2 3" key="1">
    <citation type="submission" date="2016-10" db="EMBL/GenBank/DDBJ databases">
        <authorList>
            <person name="de Groot N.N."/>
        </authorList>
    </citation>
    <scope>NUCLEOTIDE SEQUENCE [LARGE SCALE GENOMIC DNA]</scope>
    <source>
        <strain evidence="2 3">JCM 18415</strain>
    </source>
</reference>
<sequence length="473" mass="53393">MSHLTARLREYGRTPPEPMTLPLAEGELRIRRWLRVLPGKRLVGHGELNGQPVLAKLFIATGAQRHWQRESVGIQALQRAALSTPSLLACGELEGGGRYLLTEYLTDARSLQQLWDELADQQPGSAAAEAILHHALTLIGRMHQQGLQQTDLHLGNFLQQDDELYVIDGDAIEVSDPGRPLSDAARLDNLGLFFAQLPPEWDQRMRELMGAYMVSCDGGLDATAVVAATARRRQARLQQFLDKTLRDCTQFAVSRRFDRFISVLRSEQALLAPLLADPDSAFAGQPLLKDGGSSTVTRVTLGGRELVVKRYNIKGPGHWLKRFWRPSRAWHSWLAAWRLDFLGIATPQPLAMIERRFGPLRSQAWLISEYCPGENLLQHLGEQGERVPQGREAQQLLRPFHQLHAARISHGDFKATNLLWHQEQAVLIDLDAMQTHNEPAAWQRAWQKDRARFIRNWPEGSALRLWLEANLPG</sequence>
<dbReference type="Proteomes" id="UP000242815">
    <property type="component" value="Unassembled WGS sequence"/>
</dbReference>
<dbReference type="SUPFAM" id="SSF56112">
    <property type="entry name" value="Protein kinase-like (PK-like)"/>
    <property type="match status" value="2"/>
</dbReference>
<dbReference type="Gene3D" id="1.10.510.10">
    <property type="entry name" value="Transferase(Phosphotransferase) domain 1"/>
    <property type="match status" value="1"/>
</dbReference>
<dbReference type="GO" id="GO:0005524">
    <property type="term" value="F:ATP binding"/>
    <property type="evidence" value="ECO:0007669"/>
    <property type="project" value="InterPro"/>
</dbReference>
<dbReference type="InterPro" id="IPR011009">
    <property type="entry name" value="Kinase-like_dom_sf"/>
</dbReference>
<evidence type="ECO:0000313" key="2">
    <source>
        <dbReference type="EMBL" id="SFQ78146.1"/>
    </source>
</evidence>
<dbReference type="InterPro" id="IPR052396">
    <property type="entry name" value="Meiotic_Drive_Suppr_Kinase"/>
</dbReference>
<keyword evidence="2" id="KW-0808">Transferase</keyword>
<dbReference type="GO" id="GO:0004672">
    <property type="term" value="F:protein kinase activity"/>
    <property type="evidence" value="ECO:0007669"/>
    <property type="project" value="InterPro"/>
</dbReference>
<dbReference type="RefSeq" id="WP_218150009.1">
    <property type="nucleotide sequence ID" value="NZ_FOYD01000003.1"/>
</dbReference>
<keyword evidence="2" id="KW-0418">Kinase</keyword>
<dbReference type="InterPro" id="IPR000719">
    <property type="entry name" value="Prot_kinase_dom"/>
</dbReference>
<dbReference type="Pfam" id="PF06293">
    <property type="entry name" value="Kdo"/>
    <property type="match status" value="2"/>
</dbReference>
<dbReference type="PROSITE" id="PS50011">
    <property type="entry name" value="PROTEIN_KINASE_DOM"/>
    <property type="match status" value="1"/>
</dbReference>
<dbReference type="PANTHER" id="PTHR37171:SF1">
    <property type="entry name" value="SERINE_THREONINE-PROTEIN KINASE YRZF-RELATED"/>
    <property type="match status" value="1"/>
</dbReference>
<name>A0A1I6BB35_9GAMM</name>
<feature type="domain" description="Protein kinase" evidence="1">
    <location>
        <begin position="282"/>
        <end position="473"/>
    </location>
</feature>
<dbReference type="PANTHER" id="PTHR37171">
    <property type="entry name" value="SERINE/THREONINE-PROTEIN KINASE YRZF-RELATED"/>
    <property type="match status" value="1"/>
</dbReference>
<accession>A0A1I6BB35</accession>
<gene>
    <name evidence="2" type="ORF">SAMN05216578_103350</name>
</gene>
<dbReference type="EMBL" id="FOYD01000003">
    <property type="protein sequence ID" value="SFQ78146.1"/>
    <property type="molecule type" value="Genomic_DNA"/>
</dbReference>
<evidence type="ECO:0000313" key="3">
    <source>
        <dbReference type="Proteomes" id="UP000242815"/>
    </source>
</evidence>
<proteinExistence type="predicted"/>
<organism evidence="2 3">
    <name type="scientific">Halopseudomonas formosensis</name>
    <dbReference type="NCBI Taxonomy" id="1002526"/>
    <lineage>
        <taxon>Bacteria</taxon>
        <taxon>Pseudomonadati</taxon>
        <taxon>Pseudomonadota</taxon>
        <taxon>Gammaproteobacteria</taxon>
        <taxon>Pseudomonadales</taxon>
        <taxon>Pseudomonadaceae</taxon>
        <taxon>Halopseudomonas</taxon>
    </lineage>
</organism>